<keyword evidence="1" id="KW-1133">Transmembrane helix</keyword>
<keyword evidence="1" id="KW-0812">Transmembrane</keyword>
<sequence length="182" mass="18786">MFGARTIPAKLVPLAARPSRGSMARMGWRNRTDAWTYAWTVFVGFIPAGIPYAYVAVLGKAAATSFPPKDPVLIVVAALGLGATLLVVWKLGSFARSRLAAAGIELGGGSGGGAMKEGATAGSCEHCATLCARVPCFQSKDAESVAAPAQGGRIPLYVPPVPPSPSNPVPVDKVLARNSWLV</sequence>
<feature type="transmembrane region" description="Helical" evidence="1">
    <location>
        <begin position="71"/>
        <end position="89"/>
    </location>
</feature>
<feature type="transmembrane region" description="Helical" evidence="1">
    <location>
        <begin position="34"/>
        <end position="59"/>
    </location>
</feature>
<accession>A0A7S2HRP3</accession>
<reference evidence="2" key="1">
    <citation type="submission" date="2021-01" db="EMBL/GenBank/DDBJ databases">
        <authorList>
            <person name="Corre E."/>
            <person name="Pelletier E."/>
            <person name="Niang G."/>
            <person name="Scheremetjew M."/>
            <person name="Finn R."/>
            <person name="Kale V."/>
            <person name="Holt S."/>
            <person name="Cochrane G."/>
            <person name="Meng A."/>
            <person name="Brown T."/>
            <person name="Cohen L."/>
        </authorList>
    </citation>
    <scope>NUCLEOTIDE SEQUENCE</scope>
    <source>
        <strain evidence="2">UTEX LB 985</strain>
    </source>
</reference>
<evidence type="ECO:0000256" key="1">
    <source>
        <dbReference type="SAM" id="Phobius"/>
    </source>
</evidence>
<evidence type="ECO:0000313" key="2">
    <source>
        <dbReference type="EMBL" id="CAD9498067.1"/>
    </source>
</evidence>
<dbReference type="AlphaFoldDB" id="A0A7S2HRP3"/>
<protein>
    <submittedName>
        <fullName evidence="2">Uncharacterized protein</fullName>
    </submittedName>
</protein>
<proteinExistence type="predicted"/>
<dbReference type="EMBL" id="HBGU01052323">
    <property type="protein sequence ID" value="CAD9498067.1"/>
    <property type="molecule type" value="Transcribed_RNA"/>
</dbReference>
<name>A0A7S2HRP3_9EUKA</name>
<keyword evidence="1" id="KW-0472">Membrane</keyword>
<organism evidence="2">
    <name type="scientific">Haptolina brevifila</name>
    <dbReference type="NCBI Taxonomy" id="156173"/>
    <lineage>
        <taxon>Eukaryota</taxon>
        <taxon>Haptista</taxon>
        <taxon>Haptophyta</taxon>
        <taxon>Prymnesiophyceae</taxon>
        <taxon>Prymnesiales</taxon>
        <taxon>Prymnesiaceae</taxon>
        <taxon>Haptolina</taxon>
    </lineage>
</organism>
<gene>
    <name evidence="2" type="ORF">CBRE1094_LOCUS28563</name>
</gene>